<feature type="transmembrane region" description="Helical" evidence="2">
    <location>
        <begin position="52"/>
        <end position="76"/>
    </location>
</feature>
<name>A0A1E4STI3_9ASCO</name>
<protein>
    <submittedName>
        <fullName evidence="3">Uncharacterized protein</fullName>
    </submittedName>
</protein>
<proteinExistence type="predicted"/>
<evidence type="ECO:0000313" key="3">
    <source>
        <dbReference type="EMBL" id="ODV82791.1"/>
    </source>
</evidence>
<keyword evidence="2" id="KW-1133">Transmembrane helix</keyword>
<evidence type="ECO:0000256" key="2">
    <source>
        <dbReference type="SAM" id="Phobius"/>
    </source>
</evidence>
<accession>A0A1E4STI3</accession>
<feature type="region of interest" description="Disordered" evidence="1">
    <location>
        <begin position="1"/>
        <end position="22"/>
    </location>
</feature>
<gene>
    <name evidence="3" type="ORF">CANARDRAFT_109528</name>
</gene>
<keyword evidence="2" id="KW-0812">Transmembrane</keyword>
<dbReference type="OrthoDB" id="10469803at2759"/>
<keyword evidence="2" id="KW-0472">Membrane</keyword>
<reference evidence="4" key="1">
    <citation type="submission" date="2016-04" db="EMBL/GenBank/DDBJ databases">
        <title>Comparative genomics of biotechnologically important yeasts.</title>
        <authorList>
            <consortium name="DOE Joint Genome Institute"/>
            <person name="Riley R."/>
            <person name="Haridas S."/>
            <person name="Wolfe K.H."/>
            <person name="Lopes M.R."/>
            <person name="Hittinger C.T."/>
            <person name="Goker M."/>
            <person name="Salamov A."/>
            <person name="Wisecaver J."/>
            <person name="Long T.M."/>
            <person name="Aerts A.L."/>
            <person name="Barry K."/>
            <person name="Choi C."/>
            <person name="Clum A."/>
            <person name="Coughlan A.Y."/>
            <person name="Deshpande S."/>
            <person name="Douglass A.P."/>
            <person name="Hanson S.J."/>
            <person name="Klenk H.-P."/>
            <person name="Labutti K."/>
            <person name="Lapidus A."/>
            <person name="Lindquist E."/>
            <person name="Lipzen A."/>
            <person name="Meier-Kolthoff J.P."/>
            <person name="Ohm R.A."/>
            <person name="Otillar R.P."/>
            <person name="Pangilinan J."/>
            <person name="Peng Y."/>
            <person name="Rokas A."/>
            <person name="Rosa C.A."/>
            <person name="Scheuner C."/>
            <person name="Sibirny A.A."/>
            <person name="Slot J.C."/>
            <person name="Stielow J.B."/>
            <person name="Sun H."/>
            <person name="Kurtzman C.P."/>
            <person name="Blackwell M."/>
            <person name="Grigoriev I.V."/>
            <person name="Jeffries T.W."/>
        </authorList>
    </citation>
    <scope>NUCLEOTIDE SEQUENCE [LARGE SCALE GENOMIC DNA]</scope>
    <source>
        <strain evidence="4">NRRL YB-2248</strain>
    </source>
</reference>
<organism evidence="3 4">
    <name type="scientific">[Candida] arabinofermentans NRRL YB-2248</name>
    <dbReference type="NCBI Taxonomy" id="983967"/>
    <lineage>
        <taxon>Eukaryota</taxon>
        <taxon>Fungi</taxon>
        <taxon>Dikarya</taxon>
        <taxon>Ascomycota</taxon>
        <taxon>Saccharomycotina</taxon>
        <taxon>Pichiomycetes</taxon>
        <taxon>Pichiales</taxon>
        <taxon>Pichiaceae</taxon>
        <taxon>Ogataea</taxon>
        <taxon>Ogataea/Candida clade</taxon>
    </lineage>
</organism>
<dbReference type="AlphaFoldDB" id="A0A1E4STI3"/>
<dbReference type="EMBL" id="KV453874">
    <property type="protein sequence ID" value="ODV82791.1"/>
    <property type="molecule type" value="Genomic_DNA"/>
</dbReference>
<feature type="transmembrane region" description="Helical" evidence="2">
    <location>
        <begin position="88"/>
        <end position="106"/>
    </location>
</feature>
<evidence type="ECO:0000313" key="4">
    <source>
        <dbReference type="Proteomes" id="UP000094801"/>
    </source>
</evidence>
<feature type="compositionally biased region" description="Basic and acidic residues" evidence="1">
    <location>
        <begin position="1"/>
        <end position="17"/>
    </location>
</feature>
<sequence>MSGLNQRKETKSQDSRSETPITPVKQVLTKNGLKYNREDELNTSKLVKTALLLIYIIILIIYFVSEIYAVICNVVFSSLAAETTALQTAMDAVMIIIKLIMSVYLTKWLNSKFLLQYDDELELKKYD</sequence>
<evidence type="ECO:0000256" key="1">
    <source>
        <dbReference type="SAM" id="MobiDB-lite"/>
    </source>
</evidence>
<dbReference type="Proteomes" id="UP000094801">
    <property type="component" value="Unassembled WGS sequence"/>
</dbReference>
<keyword evidence="4" id="KW-1185">Reference proteome</keyword>